<dbReference type="EMBL" id="CP006646">
    <property type="protein sequence ID" value="AGT36012.1"/>
    <property type="molecule type" value="Genomic_DNA"/>
</dbReference>
<evidence type="ECO:0000256" key="1">
    <source>
        <dbReference type="SAM" id="Phobius"/>
    </source>
</evidence>
<keyword evidence="1" id="KW-0472">Membrane</keyword>
<dbReference type="AlphaFoldDB" id="S6A610"/>
<sequence>MVRSLGVDLRKIYEHASFTANRYLSSYVVAIIVSNLLLAVFLIIFGAGQTFSLWLYGPLFIAIIIYKIFSSIQASRAAREISSGEAELYLAHTLKRTKYLASTFLVVVFLPALVLLSTFLMIVITVAPKALSSSTLYLQLIYILAELSVHGTFVLFLAISGREGLASFLGTMLAFFVPLFLSILVSIIYYGNLPPQYYQAMYTVTWIFSFLSPYTYNYYYLMYTQSTIPMPGQNPLPSPWEILASSIFSLMFLGGLIFLRFKRKDL</sequence>
<feature type="transmembrane region" description="Helical" evidence="1">
    <location>
        <begin position="197"/>
        <end position="221"/>
    </location>
</feature>
<dbReference type="KEGG" id="thb:N186_08370"/>
<dbReference type="PATRIC" id="fig|1365176.7.peg.1654"/>
<dbReference type="RefSeq" id="WP_020963319.1">
    <property type="nucleotide sequence ID" value="NC_022093.1"/>
</dbReference>
<feature type="transmembrane region" description="Helical" evidence="1">
    <location>
        <begin position="21"/>
        <end position="45"/>
    </location>
</feature>
<keyword evidence="1" id="KW-0812">Transmembrane</keyword>
<evidence type="ECO:0000313" key="3">
    <source>
        <dbReference type="Proteomes" id="UP000015543"/>
    </source>
</evidence>
<feature type="transmembrane region" description="Helical" evidence="1">
    <location>
        <begin position="166"/>
        <end position="191"/>
    </location>
</feature>
<dbReference type="OrthoDB" id="386794at2157"/>
<organism evidence="2 3">
    <name type="scientific">Thermofilum adornatum</name>
    <dbReference type="NCBI Taxonomy" id="1365176"/>
    <lineage>
        <taxon>Archaea</taxon>
        <taxon>Thermoproteota</taxon>
        <taxon>Thermoprotei</taxon>
        <taxon>Thermofilales</taxon>
        <taxon>Thermofilaceae</taxon>
        <taxon>Thermofilum</taxon>
    </lineage>
</organism>
<proteinExistence type="predicted"/>
<feature type="transmembrane region" description="Helical" evidence="1">
    <location>
        <begin position="136"/>
        <end position="159"/>
    </location>
</feature>
<keyword evidence="1" id="KW-1133">Transmembrane helix</keyword>
<accession>S6A610</accession>
<reference evidence="2 3" key="1">
    <citation type="journal article" date="2013" name="Genome Announc.">
        <title>Complete Genomic Sequence of 'Thermofilum adornatus' Strain 1910bT, a Hyperthermophilic Anaerobic Organotrophic Crenarchaeon.</title>
        <authorList>
            <person name="Dominova I.N."/>
            <person name="Kublanov I.V."/>
            <person name="Podosokorskaya O.A."/>
            <person name="Derbikova K.S."/>
            <person name="Patrushev M.V."/>
            <person name="Toshchakov S.V."/>
        </authorList>
    </citation>
    <scope>NUCLEOTIDE SEQUENCE [LARGE SCALE GENOMIC DNA]</scope>
    <source>
        <strain evidence="3">1910b</strain>
    </source>
</reference>
<name>S6A610_9CREN</name>
<gene>
    <name evidence="2" type="ORF">N186_08370</name>
</gene>
<protein>
    <submittedName>
        <fullName evidence="2">Uncharacterized protein</fullName>
    </submittedName>
</protein>
<feature type="transmembrane region" description="Helical" evidence="1">
    <location>
        <begin position="99"/>
        <end position="124"/>
    </location>
</feature>
<evidence type="ECO:0000313" key="2">
    <source>
        <dbReference type="EMBL" id="AGT36012.1"/>
    </source>
</evidence>
<dbReference type="Proteomes" id="UP000015543">
    <property type="component" value="Chromosome"/>
</dbReference>
<feature type="transmembrane region" description="Helical" evidence="1">
    <location>
        <begin position="242"/>
        <end position="261"/>
    </location>
</feature>
<dbReference type="GeneID" id="16574318"/>
<keyword evidence="3" id="KW-1185">Reference proteome</keyword>
<feature type="transmembrane region" description="Helical" evidence="1">
    <location>
        <begin position="51"/>
        <end position="69"/>
    </location>
</feature>
<dbReference type="HOGENOM" id="CLU_1044357_0_0_2"/>